<comment type="caution">
    <text evidence="2">The sequence shown here is derived from an EMBL/GenBank/DDBJ whole genome shotgun (WGS) entry which is preliminary data.</text>
</comment>
<accession>A0A392T9P9</accession>
<feature type="compositionally biased region" description="Polar residues" evidence="1">
    <location>
        <begin position="38"/>
        <end position="49"/>
    </location>
</feature>
<dbReference type="EMBL" id="LXQA010520169">
    <property type="protein sequence ID" value="MCI56900.1"/>
    <property type="molecule type" value="Genomic_DNA"/>
</dbReference>
<reference evidence="2 3" key="1">
    <citation type="journal article" date="2018" name="Front. Plant Sci.">
        <title>Red Clover (Trifolium pratense) and Zigzag Clover (T. medium) - A Picture of Genomic Similarities and Differences.</title>
        <authorList>
            <person name="Dluhosova J."/>
            <person name="Istvanek J."/>
            <person name="Nedelnik J."/>
            <person name="Repkova J."/>
        </authorList>
    </citation>
    <scope>NUCLEOTIDE SEQUENCE [LARGE SCALE GENOMIC DNA]</scope>
    <source>
        <strain evidence="3">cv. 10/8</strain>
        <tissue evidence="2">Leaf</tissue>
    </source>
</reference>
<protein>
    <submittedName>
        <fullName evidence="2">Uncharacterized protein</fullName>
    </submittedName>
</protein>
<dbReference type="Proteomes" id="UP000265520">
    <property type="component" value="Unassembled WGS sequence"/>
</dbReference>
<proteinExistence type="predicted"/>
<dbReference type="AlphaFoldDB" id="A0A392T9P9"/>
<organism evidence="2 3">
    <name type="scientific">Trifolium medium</name>
    <dbReference type="NCBI Taxonomy" id="97028"/>
    <lineage>
        <taxon>Eukaryota</taxon>
        <taxon>Viridiplantae</taxon>
        <taxon>Streptophyta</taxon>
        <taxon>Embryophyta</taxon>
        <taxon>Tracheophyta</taxon>
        <taxon>Spermatophyta</taxon>
        <taxon>Magnoliopsida</taxon>
        <taxon>eudicotyledons</taxon>
        <taxon>Gunneridae</taxon>
        <taxon>Pentapetalae</taxon>
        <taxon>rosids</taxon>
        <taxon>fabids</taxon>
        <taxon>Fabales</taxon>
        <taxon>Fabaceae</taxon>
        <taxon>Papilionoideae</taxon>
        <taxon>50 kb inversion clade</taxon>
        <taxon>NPAAA clade</taxon>
        <taxon>Hologalegina</taxon>
        <taxon>IRL clade</taxon>
        <taxon>Trifolieae</taxon>
        <taxon>Trifolium</taxon>
    </lineage>
</organism>
<feature type="region of interest" description="Disordered" evidence="1">
    <location>
        <begin position="1"/>
        <end position="56"/>
    </location>
</feature>
<keyword evidence="3" id="KW-1185">Reference proteome</keyword>
<sequence>VPPINAAKLQANRRLHRPRLGGNCSEVGQRPIPGTRGPNDTATLPSDNNYHNHRGA</sequence>
<evidence type="ECO:0000313" key="2">
    <source>
        <dbReference type="EMBL" id="MCI56900.1"/>
    </source>
</evidence>
<feature type="non-terminal residue" evidence="2">
    <location>
        <position position="1"/>
    </location>
</feature>
<evidence type="ECO:0000313" key="3">
    <source>
        <dbReference type="Proteomes" id="UP000265520"/>
    </source>
</evidence>
<evidence type="ECO:0000256" key="1">
    <source>
        <dbReference type="SAM" id="MobiDB-lite"/>
    </source>
</evidence>
<name>A0A392T9P9_9FABA</name>